<protein>
    <submittedName>
        <fullName evidence="1">Uncharacterized protein</fullName>
    </submittedName>
</protein>
<evidence type="ECO:0000313" key="2">
    <source>
        <dbReference type="Proteomes" id="UP000800082"/>
    </source>
</evidence>
<gene>
    <name evidence="1" type="ORF">M421DRAFT_383733</name>
</gene>
<dbReference type="EMBL" id="ML978964">
    <property type="protein sequence ID" value="KAF1930056.1"/>
    <property type="molecule type" value="Genomic_DNA"/>
</dbReference>
<evidence type="ECO:0000313" key="1">
    <source>
        <dbReference type="EMBL" id="KAF1930056.1"/>
    </source>
</evidence>
<accession>A0A6A5RUS7</accession>
<reference evidence="1" key="1">
    <citation type="journal article" date="2020" name="Stud. Mycol.">
        <title>101 Dothideomycetes genomes: a test case for predicting lifestyles and emergence of pathogens.</title>
        <authorList>
            <person name="Haridas S."/>
            <person name="Albert R."/>
            <person name="Binder M."/>
            <person name="Bloem J."/>
            <person name="Labutti K."/>
            <person name="Salamov A."/>
            <person name="Andreopoulos B."/>
            <person name="Baker S."/>
            <person name="Barry K."/>
            <person name="Bills G."/>
            <person name="Bluhm B."/>
            <person name="Cannon C."/>
            <person name="Castanera R."/>
            <person name="Culley D."/>
            <person name="Daum C."/>
            <person name="Ezra D."/>
            <person name="Gonzalez J."/>
            <person name="Henrissat B."/>
            <person name="Kuo A."/>
            <person name="Liang C."/>
            <person name="Lipzen A."/>
            <person name="Lutzoni F."/>
            <person name="Magnuson J."/>
            <person name="Mondo S."/>
            <person name="Nolan M."/>
            <person name="Ohm R."/>
            <person name="Pangilinan J."/>
            <person name="Park H.-J."/>
            <person name="Ramirez L."/>
            <person name="Alfaro M."/>
            <person name="Sun H."/>
            <person name="Tritt A."/>
            <person name="Yoshinaga Y."/>
            <person name="Zwiers L.-H."/>
            <person name="Turgeon B."/>
            <person name="Goodwin S."/>
            <person name="Spatafora J."/>
            <person name="Crous P."/>
            <person name="Grigoriev I."/>
        </authorList>
    </citation>
    <scope>NUCLEOTIDE SEQUENCE</scope>
    <source>
        <strain evidence="1">CBS 183.55</strain>
    </source>
</reference>
<proteinExistence type="predicted"/>
<dbReference type="Proteomes" id="UP000800082">
    <property type="component" value="Unassembled WGS sequence"/>
</dbReference>
<dbReference type="GeneID" id="54347536"/>
<dbReference type="AlphaFoldDB" id="A0A6A5RUS7"/>
<keyword evidence="2" id="KW-1185">Reference proteome</keyword>
<dbReference type="RefSeq" id="XP_033450304.1">
    <property type="nucleotide sequence ID" value="XM_033589887.1"/>
</dbReference>
<sequence length="153" mass="17367">MRSYPGTNCLTTSEIQAATQHWMPCVLILLPIYLQLPPPRSARQVTSSTVSTPSKESSTQYPLYHPISKPTYQGQTKTHHFIRKIPRLLSSQMISGDLDIRIKDAVELWVLLCDTPESDGKHVLGWCEERFRRCGEGILSIVRWCESALVTLK</sequence>
<organism evidence="1 2">
    <name type="scientific">Didymella exigua CBS 183.55</name>
    <dbReference type="NCBI Taxonomy" id="1150837"/>
    <lineage>
        <taxon>Eukaryota</taxon>
        <taxon>Fungi</taxon>
        <taxon>Dikarya</taxon>
        <taxon>Ascomycota</taxon>
        <taxon>Pezizomycotina</taxon>
        <taxon>Dothideomycetes</taxon>
        <taxon>Pleosporomycetidae</taxon>
        <taxon>Pleosporales</taxon>
        <taxon>Pleosporineae</taxon>
        <taxon>Didymellaceae</taxon>
        <taxon>Didymella</taxon>
    </lineage>
</organism>
<name>A0A6A5RUS7_9PLEO</name>